<dbReference type="AlphaFoldDB" id="A0A432YZF7"/>
<sequence length="143" mass="15863">MMQQMNFTKHNALRYQRGMTLIESLVAAVLLGVIFLGLTYALSRAMVSQRYNVTQSTFLQETRENLQTVGIQRLCDAGEAPASYNWLPVAVQVSKSCSDSTVTVDIPGLQRDVITHKLSLVSSDNDDNQQLFGGNGEVFFGER</sequence>
<name>A0A432YZF7_9GAMM</name>
<evidence type="ECO:0000313" key="2">
    <source>
        <dbReference type="Proteomes" id="UP000287022"/>
    </source>
</evidence>
<dbReference type="Proteomes" id="UP000287022">
    <property type="component" value="Unassembled WGS sequence"/>
</dbReference>
<organism evidence="1 2">
    <name type="scientific">Pseudidiomarina sediminum</name>
    <dbReference type="NCBI Taxonomy" id="431675"/>
    <lineage>
        <taxon>Bacteria</taxon>
        <taxon>Pseudomonadati</taxon>
        <taxon>Pseudomonadota</taxon>
        <taxon>Gammaproteobacteria</taxon>
        <taxon>Alteromonadales</taxon>
        <taxon>Idiomarinaceae</taxon>
        <taxon>Pseudidiomarina</taxon>
    </lineage>
</organism>
<dbReference type="InterPro" id="IPR012902">
    <property type="entry name" value="N_methyl_site"/>
</dbReference>
<dbReference type="PROSITE" id="PS00409">
    <property type="entry name" value="PROKAR_NTER_METHYL"/>
    <property type="match status" value="1"/>
</dbReference>
<proteinExistence type="predicted"/>
<dbReference type="EMBL" id="PIQE01000006">
    <property type="protein sequence ID" value="RUO68991.1"/>
    <property type="molecule type" value="Genomic_DNA"/>
</dbReference>
<comment type="caution">
    <text evidence="1">The sequence shown here is derived from an EMBL/GenBank/DDBJ whole genome shotgun (WGS) entry which is preliminary data.</text>
</comment>
<dbReference type="STRING" id="1122124.GCA_000423165_02392"/>
<reference evidence="2" key="1">
    <citation type="journal article" date="2018" name="Front. Microbiol.">
        <title>Genome-Based Analysis Reveals the Taxonomy and Diversity of the Family Idiomarinaceae.</title>
        <authorList>
            <person name="Liu Y."/>
            <person name="Lai Q."/>
            <person name="Shao Z."/>
        </authorList>
    </citation>
    <scope>NUCLEOTIDE SEQUENCE [LARGE SCALE GENOMIC DNA]</scope>
    <source>
        <strain evidence="2">c121</strain>
    </source>
</reference>
<protein>
    <recommendedName>
        <fullName evidence="3">Prepilin-type cleavage/methylation domain-containing protein</fullName>
    </recommendedName>
</protein>
<dbReference type="NCBIfam" id="TIGR02532">
    <property type="entry name" value="IV_pilin_GFxxxE"/>
    <property type="match status" value="1"/>
</dbReference>
<dbReference type="Pfam" id="PF07963">
    <property type="entry name" value="N_methyl"/>
    <property type="match status" value="1"/>
</dbReference>
<keyword evidence="2" id="KW-1185">Reference proteome</keyword>
<gene>
    <name evidence="1" type="ORF">CWI80_12235</name>
</gene>
<evidence type="ECO:0000313" key="1">
    <source>
        <dbReference type="EMBL" id="RUO68991.1"/>
    </source>
</evidence>
<evidence type="ECO:0008006" key="3">
    <source>
        <dbReference type="Google" id="ProtNLM"/>
    </source>
</evidence>
<accession>A0A432YZF7</accession>